<dbReference type="InterPro" id="IPR025559">
    <property type="entry name" value="Eis_dom"/>
</dbReference>
<comment type="caution">
    <text evidence="2">The sequence shown here is derived from an EMBL/GenBank/DDBJ whole genome shotgun (WGS) entry which is preliminary data.</text>
</comment>
<dbReference type="Proteomes" id="UP001646157">
    <property type="component" value="Unassembled WGS sequence"/>
</dbReference>
<dbReference type="Pfam" id="PF13527">
    <property type="entry name" value="Acetyltransf_9"/>
    <property type="match status" value="1"/>
</dbReference>
<evidence type="ECO:0000259" key="1">
    <source>
        <dbReference type="PROSITE" id="PS51186"/>
    </source>
</evidence>
<dbReference type="InterPro" id="IPR051554">
    <property type="entry name" value="Acetyltransferase_Eis"/>
</dbReference>
<dbReference type="SUPFAM" id="SSF55718">
    <property type="entry name" value="SCP-like"/>
    <property type="match status" value="1"/>
</dbReference>
<accession>A0ABS2NG19</accession>
<dbReference type="PROSITE" id="PS51186">
    <property type="entry name" value="GNAT"/>
    <property type="match status" value="1"/>
</dbReference>
<reference evidence="2 3" key="1">
    <citation type="submission" date="2021-01" db="EMBL/GenBank/DDBJ databases">
        <title>Genomic Encyclopedia of Type Strains, Phase IV (KMG-IV): sequencing the most valuable type-strain genomes for metagenomic binning, comparative biology and taxonomic classification.</title>
        <authorList>
            <person name="Goeker M."/>
        </authorList>
    </citation>
    <scope>NUCLEOTIDE SEQUENCE [LARGE SCALE GENOMIC DNA]</scope>
    <source>
        <strain evidence="2 3">DSM 24834</strain>
    </source>
</reference>
<feature type="domain" description="N-acetyltransferase" evidence="1">
    <location>
        <begin position="1"/>
        <end position="148"/>
    </location>
</feature>
<dbReference type="SUPFAM" id="SSF55729">
    <property type="entry name" value="Acyl-CoA N-acyltransferases (Nat)"/>
    <property type="match status" value="1"/>
</dbReference>
<proteinExistence type="predicted"/>
<dbReference type="RefSeq" id="WP_205173888.1">
    <property type="nucleotide sequence ID" value="NZ_JAFBDZ010000003.1"/>
</dbReference>
<dbReference type="EMBL" id="JAFBDZ010000003">
    <property type="protein sequence ID" value="MBM7586699.1"/>
    <property type="molecule type" value="Genomic_DNA"/>
</dbReference>
<organism evidence="2 3">
    <name type="scientific">Rossellomorea pakistanensis</name>
    <dbReference type="NCBI Taxonomy" id="992288"/>
    <lineage>
        <taxon>Bacteria</taxon>
        <taxon>Bacillati</taxon>
        <taxon>Bacillota</taxon>
        <taxon>Bacilli</taxon>
        <taxon>Bacillales</taxon>
        <taxon>Bacillaceae</taxon>
        <taxon>Rossellomorea</taxon>
    </lineage>
</organism>
<protein>
    <submittedName>
        <fullName evidence="2">Acetyltransferase</fullName>
    </submittedName>
</protein>
<dbReference type="Gene3D" id="3.40.630.30">
    <property type="match status" value="2"/>
</dbReference>
<dbReference type="Pfam" id="PF13530">
    <property type="entry name" value="SCP2_2"/>
    <property type="match status" value="1"/>
</dbReference>
<dbReference type="InterPro" id="IPR036527">
    <property type="entry name" value="SCP2_sterol-bd_dom_sf"/>
</dbReference>
<dbReference type="InterPro" id="IPR041380">
    <property type="entry name" value="Acetyltransf_17"/>
</dbReference>
<dbReference type="InterPro" id="IPR000182">
    <property type="entry name" value="GNAT_dom"/>
</dbReference>
<dbReference type="Pfam" id="PF17668">
    <property type="entry name" value="Acetyltransf_17"/>
    <property type="match status" value="1"/>
</dbReference>
<dbReference type="PANTHER" id="PTHR37817:SF1">
    <property type="entry name" value="N-ACETYLTRANSFERASE EIS"/>
    <property type="match status" value="1"/>
</dbReference>
<gene>
    <name evidence="2" type="ORF">JOC86_003251</name>
</gene>
<dbReference type="InterPro" id="IPR016181">
    <property type="entry name" value="Acyl_CoA_acyltransferase"/>
</dbReference>
<name>A0ABS2NG19_9BACI</name>
<evidence type="ECO:0000313" key="3">
    <source>
        <dbReference type="Proteomes" id="UP001646157"/>
    </source>
</evidence>
<dbReference type="CDD" id="cd04301">
    <property type="entry name" value="NAT_SF"/>
    <property type="match status" value="1"/>
</dbReference>
<sequence length="386" mass="46029">MKIEKLQSSDYKEIVDLSMYAFQYKVSEEGLKEKYEQFDQQYISGIKDEEKLAAKLQILSLKIWFNYEQWKMGGIASVATYPEYRRKGYVRALIKDSLEVMRKRGQFISLLHPFSISFYRQFGWEVFDYLKKVTVDKRELVRMENTEGKIYRYHKDDFPSELEEFYEKFAKRYNGMLVRESSWWKQRVITELTIAAYYGTSNTLEGYILYELKDKKMKVDEFIVTNDEARKGLWNFICQHDSMISEVELTLQEKDPLLFLFHNPMVKTEVYPYFMARIVDVEEFLKKLDLNLLRNKSICLEINDPFASWNNGFFLVTRKDVVKLDSQPRLHQDYVNMDVQTLIPLFFGVFTARELNSIGKIKGDLETIMILEEIVNPLNPFFIDFF</sequence>
<evidence type="ECO:0000313" key="2">
    <source>
        <dbReference type="EMBL" id="MBM7586699.1"/>
    </source>
</evidence>
<dbReference type="PANTHER" id="PTHR37817">
    <property type="entry name" value="N-ACETYLTRANSFERASE EIS"/>
    <property type="match status" value="1"/>
</dbReference>
<dbReference type="Gene3D" id="3.30.1050.10">
    <property type="entry name" value="SCP2 sterol-binding domain"/>
    <property type="match status" value="1"/>
</dbReference>
<keyword evidence="3" id="KW-1185">Reference proteome</keyword>